<dbReference type="PANTHER" id="PTHR39184:SF1">
    <property type="entry name" value="PBSX PHAGE TERMINASE LARGE SUBUNIT"/>
    <property type="match status" value="1"/>
</dbReference>
<dbReference type="Gene3D" id="3.30.420.280">
    <property type="match status" value="1"/>
</dbReference>
<proteinExistence type="predicted"/>
<dbReference type="SUPFAM" id="SSF51294">
    <property type="entry name" value="Hedgehog/intein (Hint) domain"/>
    <property type="match status" value="1"/>
</dbReference>
<dbReference type="PROSITE" id="PS50817">
    <property type="entry name" value="INTEIN_N_TER"/>
    <property type="match status" value="1"/>
</dbReference>
<feature type="domain" description="Hint" evidence="1">
    <location>
        <begin position="403"/>
        <end position="499"/>
    </location>
</feature>
<dbReference type="RefSeq" id="WP_012720584.1">
    <property type="nucleotide sequence ID" value="NC_012658.1"/>
</dbReference>
<gene>
    <name evidence="2" type="ordered locus">CLJ_B2538</name>
</gene>
<dbReference type="AlphaFoldDB" id="A0A3F2ZSA2"/>
<dbReference type="Proteomes" id="UP000002333">
    <property type="component" value="Chromosome"/>
</dbReference>
<protein>
    <submittedName>
        <fullName evidence="2">Phage terminase, large subunit, pbsx family</fullName>
    </submittedName>
</protein>
<dbReference type="SMART" id="SM00306">
    <property type="entry name" value="HintN"/>
    <property type="match status" value="1"/>
</dbReference>
<dbReference type="InterPro" id="IPR006437">
    <property type="entry name" value="Phage_terminase_lsu"/>
</dbReference>
<reference evidence="3" key="2">
    <citation type="submission" date="2008-05" db="EMBL/GenBank/DDBJ databases">
        <title>Genome sequence of Clostridium botulinum Ba4 strain 657.</title>
        <authorList>
            <person name="Shrivastava S."/>
            <person name="Brown J.L."/>
            <person name="Bruce D."/>
            <person name="Detter C."/>
            <person name="Munk C."/>
            <person name="Smith L.A."/>
            <person name="Smith T.J."/>
            <person name="Sutton G."/>
            <person name="Brettin T.S."/>
        </authorList>
    </citation>
    <scope>NUCLEOTIDE SEQUENCE [LARGE SCALE GENOMIC DNA]</scope>
    <source>
        <strain evidence="3">657 / Type Ba4</strain>
    </source>
</reference>
<evidence type="ECO:0000313" key="2">
    <source>
        <dbReference type="EMBL" id="ACQ52156.1"/>
    </source>
</evidence>
<dbReference type="Pfam" id="PF03237">
    <property type="entry name" value="Terminase_6N"/>
    <property type="match status" value="1"/>
</dbReference>
<dbReference type="Gene3D" id="3.40.50.300">
    <property type="entry name" value="P-loop containing nucleotide triphosphate hydrolases"/>
    <property type="match status" value="1"/>
</dbReference>
<dbReference type="InterPro" id="IPR006141">
    <property type="entry name" value="Intein_N"/>
</dbReference>
<evidence type="ECO:0000259" key="1">
    <source>
        <dbReference type="SMART" id="SM00306"/>
    </source>
</evidence>
<dbReference type="GO" id="GO:0016539">
    <property type="term" value="P:intein-mediated protein splicing"/>
    <property type="evidence" value="ECO:0007669"/>
    <property type="project" value="InterPro"/>
</dbReference>
<evidence type="ECO:0000313" key="3">
    <source>
        <dbReference type="Proteomes" id="UP000002333"/>
    </source>
</evidence>
<organism evidence="2 3">
    <name type="scientific">Clostridium botulinum (strain 657 / Type Ba4)</name>
    <dbReference type="NCBI Taxonomy" id="515621"/>
    <lineage>
        <taxon>Bacteria</taxon>
        <taxon>Bacillati</taxon>
        <taxon>Bacillota</taxon>
        <taxon>Clostridia</taxon>
        <taxon>Eubacteriales</taxon>
        <taxon>Clostridiaceae</taxon>
        <taxon>Clostridium</taxon>
    </lineage>
</organism>
<dbReference type="InterPro" id="IPR036844">
    <property type="entry name" value="Hint_dom_sf"/>
</dbReference>
<name>A0A3F2ZSA2_CLOB6</name>
<dbReference type="EMBL" id="CP001083">
    <property type="protein sequence ID" value="ACQ52156.1"/>
    <property type="molecule type" value="Genomic_DNA"/>
</dbReference>
<dbReference type="PANTHER" id="PTHR39184">
    <property type="match status" value="1"/>
</dbReference>
<dbReference type="InterPro" id="IPR052380">
    <property type="entry name" value="Viral_DNA_packaging_terminase"/>
</dbReference>
<accession>A0A3F2ZSA2</accession>
<reference evidence="2 3" key="1">
    <citation type="journal article" date="2007" name="PLoS ONE">
        <title>Analysis of the neurotoxin complex genes in Clostridium botulinum A1-A4 and B1 strains: BoNT/A3, /Ba4 and /B1 clusters are located within plasmids.</title>
        <authorList>
            <person name="Smith T.J."/>
            <person name="Hill K.K."/>
            <person name="Foley B.T."/>
            <person name="Detter J.C."/>
            <person name="Munk A.C."/>
            <person name="Bruce D.C."/>
            <person name="Doggett N.A."/>
            <person name="Smith L.A."/>
            <person name="Marks J.D."/>
            <person name="Xie G."/>
            <person name="Brettin T.S."/>
        </authorList>
    </citation>
    <scope>NUCLEOTIDE SEQUENCE [LARGE SCALE GENOMIC DNA]</scope>
    <source>
        <strain evidence="3">657 / Type Ba4</strain>
    </source>
</reference>
<dbReference type="NCBIfam" id="TIGR01547">
    <property type="entry name" value="phage_term_2"/>
    <property type="match status" value="1"/>
</dbReference>
<dbReference type="InterPro" id="IPR003587">
    <property type="entry name" value="Hint_dom_N"/>
</dbReference>
<dbReference type="KEGG" id="cbi:CLJ_B2538"/>
<sequence>MSKKKKKEKAFKFKPFSDKQVQVLTWWTETSPVKENDAIIADGSVRAGKTIVMSLSFVMWANTTFNGENFALCGKTIGSLRRNVVKPLKRILKGRGYKCKDHRASNENYLTISKNGKSNDFYLFGGKDEGSQDLIQGITLAGVLFDEVALMPQSFANQATARCSVEGAKMWFNCNPDGPYHWFKIEYLDKLKEKNAVHLHFTMDDNLSLSEKVKERYKRMYSGIFYKRYILGLWCLAEGIIYDMFNEDFHKVKTISRKYDKYYVSIDYGTQNATVFLLWGLCNGKWYIVKEYYYSGRDTSLQKSDVQYSKELKKFLGDIVPVKIIVDPSAASFIKQLRDDGFKNILKAKNDVLDGIRTVASALSIGLFYVNDICKETLKEFSSYVWDAKKLDHGVEEVLKENDHCLTGDTLIDTVDGQISIKDLVGKIGKVHCYDEKNKKAIISEFFDVRKTQSNVDVFEIELEDGRTIKATDYHPVLTQRGWIRVKDLKLTDSIIDIKDHI</sequence>
<dbReference type="Gene3D" id="2.170.16.10">
    <property type="entry name" value="Hedgehog/Intein (Hint) domain"/>
    <property type="match status" value="1"/>
</dbReference>
<dbReference type="CDD" id="cd00081">
    <property type="entry name" value="Hint"/>
    <property type="match status" value="1"/>
</dbReference>
<dbReference type="InterPro" id="IPR027417">
    <property type="entry name" value="P-loop_NTPase"/>
</dbReference>
<dbReference type="NCBIfam" id="TIGR01445">
    <property type="entry name" value="intein_Nterm"/>
    <property type="match status" value="1"/>
</dbReference>